<sequence length="64" mass="6790">MDPDIPPPAPDAVIDLHDDAALHHWAEHFGVTPTQIEEAVRAAGPRVHDVQRHLLDQGASAGAG</sequence>
<name>A0A4R2ME17_RUBGE</name>
<dbReference type="EMBL" id="SLXD01000005">
    <property type="protein sequence ID" value="TCP02917.1"/>
    <property type="molecule type" value="Genomic_DNA"/>
</dbReference>
<dbReference type="AlphaFoldDB" id="A0A4R2ME17"/>
<dbReference type="OrthoDB" id="9157132at2"/>
<evidence type="ECO:0000313" key="2">
    <source>
        <dbReference type="Proteomes" id="UP000295106"/>
    </source>
</evidence>
<comment type="caution">
    <text evidence="1">The sequence shown here is derived from an EMBL/GenBank/DDBJ whole genome shotgun (WGS) entry which is preliminary data.</text>
</comment>
<organism evidence="1 2">
    <name type="scientific">Rubrivivax gelatinosus</name>
    <name type="common">Rhodocyclus gelatinosus</name>
    <name type="synonym">Rhodopseudomonas gelatinosa</name>
    <dbReference type="NCBI Taxonomy" id="28068"/>
    <lineage>
        <taxon>Bacteria</taxon>
        <taxon>Pseudomonadati</taxon>
        <taxon>Pseudomonadota</taxon>
        <taxon>Betaproteobacteria</taxon>
        <taxon>Burkholderiales</taxon>
        <taxon>Sphaerotilaceae</taxon>
        <taxon>Rubrivivax</taxon>
    </lineage>
</organism>
<dbReference type="InterPro" id="IPR022037">
    <property type="entry name" value="DUF3606"/>
</dbReference>
<reference evidence="1 2" key="1">
    <citation type="submission" date="2019-03" db="EMBL/GenBank/DDBJ databases">
        <title>Genomic Encyclopedia of Type Strains, Phase IV (KMG-IV): sequencing the most valuable type-strain genomes for metagenomic binning, comparative biology and taxonomic classification.</title>
        <authorList>
            <person name="Goeker M."/>
        </authorList>
    </citation>
    <scope>NUCLEOTIDE SEQUENCE [LARGE SCALE GENOMIC DNA]</scope>
    <source>
        <strain evidence="1 2">DSM 1709</strain>
    </source>
</reference>
<dbReference type="Pfam" id="PF12244">
    <property type="entry name" value="DUF3606"/>
    <property type="match status" value="1"/>
</dbReference>
<gene>
    <name evidence="1" type="ORF">EV684_10583</name>
</gene>
<evidence type="ECO:0000313" key="1">
    <source>
        <dbReference type="EMBL" id="TCP02917.1"/>
    </source>
</evidence>
<accession>A0A4R2ME17</accession>
<protein>
    <submittedName>
        <fullName evidence="1">Uncharacterized protein DUF3606</fullName>
    </submittedName>
</protein>
<proteinExistence type="predicted"/>
<dbReference type="Proteomes" id="UP000295106">
    <property type="component" value="Unassembled WGS sequence"/>
</dbReference>